<accession>A0A803QCT4</accession>
<evidence type="ECO:0000256" key="1">
    <source>
        <dbReference type="SAM" id="MobiDB-lite"/>
    </source>
</evidence>
<reference evidence="2" key="1">
    <citation type="submission" date="2018-11" db="EMBL/GenBank/DDBJ databases">
        <authorList>
            <person name="Grassa J C."/>
        </authorList>
    </citation>
    <scope>NUCLEOTIDE SEQUENCE [LARGE SCALE GENOMIC DNA]</scope>
</reference>
<name>A0A803QCT4_CANSA</name>
<proteinExistence type="predicted"/>
<reference evidence="2" key="2">
    <citation type="submission" date="2021-03" db="UniProtKB">
        <authorList>
            <consortium name="EnsemblPlants"/>
        </authorList>
    </citation>
    <scope>IDENTIFICATION</scope>
</reference>
<dbReference type="Gramene" id="evm.model.08.923">
    <property type="protein sequence ID" value="cds.evm.model.08.923"/>
    <property type="gene ID" value="evm.TU.08.923"/>
</dbReference>
<dbReference type="EnsemblPlants" id="evm.model.08.923">
    <property type="protein sequence ID" value="cds.evm.model.08.923"/>
    <property type="gene ID" value="evm.TU.08.923"/>
</dbReference>
<feature type="region of interest" description="Disordered" evidence="1">
    <location>
        <begin position="57"/>
        <end position="103"/>
    </location>
</feature>
<evidence type="ECO:0000313" key="3">
    <source>
        <dbReference type="Proteomes" id="UP000596661"/>
    </source>
</evidence>
<evidence type="ECO:0000313" key="2">
    <source>
        <dbReference type="EnsemblPlants" id="cds.evm.model.08.923"/>
    </source>
</evidence>
<feature type="compositionally biased region" description="Basic and acidic residues" evidence="1">
    <location>
        <begin position="57"/>
        <end position="69"/>
    </location>
</feature>
<feature type="compositionally biased region" description="Polar residues" evidence="1">
    <location>
        <begin position="121"/>
        <end position="135"/>
    </location>
</feature>
<protein>
    <submittedName>
        <fullName evidence="2">Uncharacterized protein</fullName>
    </submittedName>
</protein>
<sequence>MLRNRVGDPVLKFISLRIIRIRILKARHKGPSAQVSIWPGLLVLQVASTEIPRKEVDYERKSKRTETQKRGSIGSPPDTEKSPVKKTSYERASKRTQTRDRRLIGLPHVGYRTNRNFVQINSNNVGNRSPPSDSLHNPHDSKPPCDPAKGTGHGVRLRGRPWKRYYKSEEYEFRRLKINELLHTRKYFRDEQRA</sequence>
<dbReference type="Proteomes" id="UP000596661">
    <property type="component" value="Chromosome 8"/>
</dbReference>
<organism evidence="2 3">
    <name type="scientific">Cannabis sativa</name>
    <name type="common">Hemp</name>
    <name type="synonym">Marijuana</name>
    <dbReference type="NCBI Taxonomy" id="3483"/>
    <lineage>
        <taxon>Eukaryota</taxon>
        <taxon>Viridiplantae</taxon>
        <taxon>Streptophyta</taxon>
        <taxon>Embryophyta</taxon>
        <taxon>Tracheophyta</taxon>
        <taxon>Spermatophyta</taxon>
        <taxon>Magnoliopsida</taxon>
        <taxon>eudicotyledons</taxon>
        <taxon>Gunneridae</taxon>
        <taxon>Pentapetalae</taxon>
        <taxon>rosids</taxon>
        <taxon>fabids</taxon>
        <taxon>Rosales</taxon>
        <taxon>Cannabaceae</taxon>
        <taxon>Cannabis</taxon>
    </lineage>
</organism>
<dbReference type="EMBL" id="UZAU01000694">
    <property type="status" value="NOT_ANNOTATED_CDS"/>
    <property type="molecule type" value="Genomic_DNA"/>
</dbReference>
<dbReference type="AlphaFoldDB" id="A0A803QCT4"/>
<feature type="region of interest" description="Disordered" evidence="1">
    <location>
        <begin position="121"/>
        <end position="155"/>
    </location>
</feature>
<feature type="compositionally biased region" description="Basic and acidic residues" evidence="1">
    <location>
        <begin position="78"/>
        <end position="103"/>
    </location>
</feature>
<keyword evidence="3" id="KW-1185">Reference proteome</keyword>